<proteinExistence type="inferred from homology"/>
<dbReference type="InterPro" id="IPR013221">
    <property type="entry name" value="Mur_ligase_cen"/>
</dbReference>
<dbReference type="EMBL" id="BMFV01000006">
    <property type="protein sequence ID" value="GGH78227.1"/>
    <property type="molecule type" value="Genomic_DNA"/>
</dbReference>
<comment type="similarity">
    <text evidence="1 10">Belongs to the folylpolyglutamate synthase family.</text>
</comment>
<dbReference type="InterPro" id="IPR001645">
    <property type="entry name" value="Folylpolyglutamate_synth"/>
</dbReference>
<dbReference type="PANTHER" id="PTHR11136">
    <property type="entry name" value="FOLYLPOLYGLUTAMATE SYNTHASE-RELATED"/>
    <property type="match status" value="1"/>
</dbReference>
<dbReference type="Gene3D" id="3.40.1190.10">
    <property type="entry name" value="Mur-like, catalytic domain"/>
    <property type="match status" value="1"/>
</dbReference>
<keyword evidence="3 10" id="KW-0436">Ligase</keyword>
<dbReference type="RefSeq" id="WP_188496426.1">
    <property type="nucleotide sequence ID" value="NZ_BMFV01000006.1"/>
</dbReference>
<protein>
    <recommendedName>
        <fullName evidence="2">tetrahydrofolate synthase</fullName>
        <ecNumber evidence="2">6.3.2.17</ecNumber>
    </recommendedName>
    <alternativeName>
        <fullName evidence="8">Tetrahydrofolylpolyglutamate synthase</fullName>
    </alternativeName>
</protein>
<comment type="caution">
    <text evidence="13">The sequence shown here is derived from an EMBL/GenBank/DDBJ whole genome shotgun (WGS) entry which is preliminary data.</text>
</comment>
<keyword evidence="7" id="KW-0460">Magnesium</keyword>
<dbReference type="AlphaFoldDB" id="A0A8J2ZUK5"/>
<evidence type="ECO:0000259" key="12">
    <source>
        <dbReference type="Pfam" id="PF08245"/>
    </source>
</evidence>
<name>A0A8J2ZUK5_9BACL</name>
<evidence type="ECO:0000256" key="10">
    <source>
        <dbReference type="PIRNR" id="PIRNR001563"/>
    </source>
</evidence>
<dbReference type="InterPro" id="IPR036615">
    <property type="entry name" value="Mur_ligase_C_dom_sf"/>
</dbReference>
<feature type="domain" description="Mur ligase central" evidence="12">
    <location>
        <begin position="47"/>
        <end position="266"/>
    </location>
</feature>
<comment type="catalytic activity">
    <reaction evidence="9">
        <text>(6S)-5,6,7,8-tetrahydrofolyl-(gamma-L-Glu)(n) + L-glutamate + ATP = (6S)-5,6,7,8-tetrahydrofolyl-(gamma-L-Glu)(n+1) + ADP + phosphate + H(+)</text>
        <dbReference type="Rhea" id="RHEA:10580"/>
        <dbReference type="Rhea" id="RHEA-COMP:14738"/>
        <dbReference type="Rhea" id="RHEA-COMP:14740"/>
        <dbReference type="ChEBI" id="CHEBI:15378"/>
        <dbReference type="ChEBI" id="CHEBI:29985"/>
        <dbReference type="ChEBI" id="CHEBI:30616"/>
        <dbReference type="ChEBI" id="CHEBI:43474"/>
        <dbReference type="ChEBI" id="CHEBI:141005"/>
        <dbReference type="ChEBI" id="CHEBI:456216"/>
        <dbReference type="EC" id="6.3.2.17"/>
    </reaction>
</comment>
<keyword evidence="5 10" id="KW-0547">Nucleotide-binding</keyword>
<evidence type="ECO:0000256" key="2">
    <source>
        <dbReference type="ARBA" id="ARBA00013025"/>
    </source>
</evidence>
<keyword evidence="14" id="KW-1185">Reference proteome</keyword>
<dbReference type="InterPro" id="IPR036565">
    <property type="entry name" value="Mur-like_cat_sf"/>
</dbReference>
<evidence type="ECO:0000256" key="9">
    <source>
        <dbReference type="ARBA" id="ARBA00047493"/>
    </source>
</evidence>
<accession>A0A8J2ZUK5</accession>
<evidence type="ECO:0000313" key="14">
    <source>
        <dbReference type="Proteomes" id="UP000656813"/>
    </source>
</evidence>
<reference evidence="13" key="2">
    <citation type="submission" date="2020-09" db="EMBL/GenBank/DDBJ databases">
        <authorList>
            <person name="Sun Q."/>
            <person name="Zhou Y."/>
        </authorList>
    </citation>
    <scope>NUCLEOTIDE SEQUENCE</scope>
    <source>
        <strain evidence="13">CGMCC 1.12777</strain>
    </source>
</reference>
<evidence type="ECO:0000259" key="11">
    <source>
        <dbReference type="Pfam" id="PF02875"/>
    </source>
</evidence>
<keyword evidence="4" id="KW-0479">Metal-binding</keyword>
<dbReference type="PANTHER" id="PTHR11136:SF0">
    <property type="entry name" value="DIHYDROFOLATE SYNTHETASE-RELATED"/>
    <property type="match status" value="1"/>
</dbReference>
<dbReference type="SUPFAM" id="SSF53623">
    <property type="entry name" value="MurD-like peptide ligases, catalytic domain"/>
    <property type="match status" value="1"/>
</dbReference>
<dbReference type="InterPro" id="IPR004101">
    <property type="entry name" value="Mur_ligase_C"/>
</dbReference>
<evidence type="ECO:0000256" key="3">
    <source>
        <dbReference type="ARBA" id="ARBA00022598"/>
    </source>
</evidence>
<dbReference type="GO" id="GO:0008841">
    <property type="term" value="F:dihydrofolate synthase activity"/>
    <property type="evidence" value="ECO:0007669"/>
    <property type="project" value="TreeGrafter"/>
</dbReference>
<dbReference type="GO" id="GO:0005524">
    <property type="term" value="F:ATP binding"/>
    <property type="evidence" value="ECO:0007669"/>
    <property type="project" value="UniProtKB-KW"/>
</dbReference>
<evidence type="ECO:0000256" key="7">
    <source>
        <dbReference type="ARBA" id="ARBA00022842"/>
    </source>
</evidence>
<dbReference type="Pfam" id="PF08245">
    <property type="entry name" value="Mur_ligase_M"/>
    <property type="match status" value="1"/>
</dbReference>
<dbReference type="EC" id="6.3.2.17" evidence="2"/>
<dbReference type="SUPFAM" id="SSF53244">
    <property type="entry name" value="MurD-like peptide ligases, peptide-binding domain"/>
    <property type="match status" value="1"/>
</dbReference>
<dbReference type="Proteomes" id="UP000656813">
    <property type="component" value="Unassembled WGS sequence"/>
</dbReference>
<evidence type="ECO:0000256" key="5">
    <source>
        <dbReference type="ARBA" id="ARBA00022741"/>
    </source>
</evidence>
<dbReference type="GO" id="GO:0046872">
    <property type="term" value="F:metal ion binding"/>
    <property type="evidence" value="ECO:0007669"/>
    <property type="project" value="UniProtKB-KW"/>
</dbReference>
<evidence type="ECO:0000256" key="6">
    <source>
        <dbReference type="ARBA" id="ARBA00022840"/>
    </source>
</evidence>
<dbReference type="PIRSF" id="PIRSF001563">
    <property type="entry name" value="Folylpolyglu_synth"/>
    <property type="match status" value="1"/>
</dbReference>
<sequence length="433" mass="49354">MVQHEVHAFLESFYEKKTPRDGRHLRAMEHLLQLFNIDLEQFKIIQITGSCGKGSTAAFMASILKEAQISYGLFTGPHLIDYEERFVINGERMESDDFQRIVLRIKNTLGPRDLQDVGHMHLMILIALLWFLEHQIGLIVFENGAGGASDPSNVFKPMIACLTEITLDHMHLLGDTIEAITRDKAAIIKRETAAVICGMFNETARQELFTLERELSRQFAFIGRDFHCVEREEGFTYKSSHWQFDSLTPSLLGDHQYQNAANAIRVMEALSTLGFNVSEEAIIRGIRRTVWPGRLEKFSRRECAVYLDGAHNPFELKTLSHNLKTRSILPQLIMVSFASRKNIVAMLRALHFPQARYIVVPSPFVERRQSKEAVEAAFHEVNLDYIYAEGVAEAMGVVDSRLRPEETLLVTGSLYLVGEMRKWLLEAGDEILE</sequence>
<gene>
    <name evidence="13" type="primary">folC</name>
    <name evidence="13" type="ORF">GCM10007096_11330</name>
</gene>
<reference evidence="13" key="1">
    <citation type="journal article" date="2014" name="Int. J. Syst. Evol. Microbiol.">
        <title>Complete genome sequence of Corynebacterium casei LMG S-19264T (=DSM 44701T), isolated from a smear-ripened cheese.</title>
        <authorList>
            <consortium name="US DOE Joint Genome Institute (JGI-PGF)"/>
            <person name="Walter F."/>
            <person name="Albersmeier A."/>
            <person name="Kalinowski J."/>
            <person name="Ruckert C."/>
        </authorList>
    </citation>
    <scope>NUCLEOTIDE SEQUENCE</scope>
    <source>
        <strain evidence="13">CGMCC 1.12777</strain>
    </source>
</reference>
<keyword evidence="6 10" id="KW-0067">ATP-binding</keyword>
<dbReference type="GO" id="GO:0005737">
    <property type="term" value="C:cytoplasm"/>
    <property type="evidence" value="ECO:0007669"/>
    <property type="project" value="TreeGrafter"/>
</dbReference>
<dbReference type="Gene3D" id="3.90.190.20">
    <property type="entry name" value="Mur ligase, C-terminal domain"/>
    <property type="match status" value="1"/>
</dbReference>
<evidence type="ECO:0000256" key="4">
    <source>
        <dbReference type="ARBA" id="ARBA00022723"/>
    </source>
</evidence>
<dbReference type="GO" id="GO:0004326">
    <property type="term" value="F:tetrahydrofolylpolyglutamate synthase activity"/>
    <property type="evidence" value="ECO:0007669"/>
    <property type="project" value="UniProtKB-EC"/>
</dbReference>
<feature type="domain" description="Mur ligase C-terminal" evidence="11">
    <location>
        <begin position="293"/>
        <end position="413"/>
    </location>
</feature>
<organism evidence="13 14">
    <name type="scientific">Pullulanibacillus pueri</name>
    <dbReference type="NCBI Taxonomy" id="1437324"/>
    <lineage>
        <taxon>Bacteria</taxon>
        <taxon>Bacillati</taxon>
        <taxon>Bacillota</taxon>
        <taxon>Bacilli</taxon>
        <taxon>Bacillales</taxon>
        <taxon>Sporolactobacillaceae</taxon>
        <taxon>Pullulanibacillus</taxon>
    </lineage>
</organism>
<dbReference type="Pfam" id="PF02875">
    <property type="entry name" value="Mur_ligase_C"/>
    <property type="match status" value="1"/>
</dbReference>
<evidence type="ECO:0000256" key="1">
    <source>
        <dbReference type="ARBA" id="ARBA00008276"/>
    </source>
</evidence>
<evidence type="ECO:0000256" key="8">
    <source>
        <dbReference type="ARBA" id="ARBA00030592"/>
    </source>
</evidence>
<evidence type="ECO:0000313" key="13">
    <source>
        <dbReference type="EMBL" id="GGH78227.1"/>
    </source>
</evidence>
<dbReference type="NCBIfam" id="TIGR01499">
    <property type="entry name" value="folC"/>
    <property type="match status" value="1"/>
</dbReference>